<name>A0AB72UDN6_9PROT</name>
<sequence>MAETLIITKSAVGQHALDGAGEMLSYDNSGIHSRDPISAHILACSAAEILKELSIQHTDTSVYGIFRDVAHSLGSDRKIITNKLNLALNFFKHANKDWGKQLDFDPTLTHHIFYLAFLDLGKLVKIQPDAPNYVIKPSEHTDRVARFYKALYSSDNLSLANLDQLLKDDNEKNQAVVKEHIRNWFINRTNLLGLPNA</sequence>
<evidence type="ECO:0000313" key="2">
    <source>
        <dbReference type="Proteomes" id="UP000007127"/>
    </source>
</evidence>
<dbReference type="KEGG" id="txi:TH3_11325"/>
<gene>
    <name evidence="1" type="ORF">TH3_11325</name>
</gene>
<dbReference type="EMBL" id="CP004388">
    <property type="protein sequence ID" value="AJD52381.1"/>
    <property type="molecule type" value="Genomic_DNA"/>
</dbReference>
<proteinExistence type="predicted"/>
<dbReference type="RefSeq" id="WP_007092510.1">
    <property type="nucleotide sequence ID" value="NZ_CP004388.1"/>
</dbReference>
<dbReference type="Proteomes" id="UP000007127">
    <property type="component" value="Chromosome"/>
</dbReference>
<protein>
    <submittedName>
        <fullName evidence="1">Uncharacterized protein</fullName>
    </submittedName>
</protein>
<organism evidence="1 2">
    <name type="scientific">Thalassospira xiamenensis M-5 = DSM 17429</name>
    <dbReference type="NCBI Taxonomy" id="1123366"/>
    <lineage>
        <taxon>Bacteria</taxon>
        <taxon>Pseudomonadati</taxon>
        <taxon>Pseudomonadota</taxon>
        <taxon>Alphaproteobacteria</taxon>
        <taxon>Rhodospirillales</taxon>
        <taxon>Thalassospiraceae</taxon>
        <taxon>Thalassospira</taxon>
    </lineage>
</organism>
<reference evidence="1 2" key="1">
    <citation type="journal article" date="2012" name="J. Bacteriol.">
        <title>Genome sequence of Thalassospira xiamenensis type strain M-5.</title>
        <authorList>
            <person name="Lai Q."/>
            <person name="Shao Z."/>
        </authorList>
    </citation>
    <scope>NUCLEOTIDE SEQUENCE [LARGE SCALE GENOMIC DNA]</scope>
    <source>
        <strain evidence="1 2">M-5</strain>
    </source>
</reference>
<evidence type="ECO:0000313" key="1">
    <source>
        <dbReference type="EMBL" id="AJD52381.1"/>
    </source>
</evidence>
<dbReference type="AlphaFoldDB" id="A0AB72UDN6"/>
<dbReference type="GeneID" id="31927935"/>
<accession>A0AB72UDN6</accession>